<dbReference type="Proteomes" id="UP000324376">
    <property type="component" value="Unassembled WGS sequence"/>
</dbReference>
<dbReference type="Gene3D" id="3.30.420.280">
    <property type="match status" value="1"/>
</dbReference>
<gene>
    <name evidence="3" type="ORF">BD809_10978</name>
</gene>
<evidence type="ECO:0000256" key="1">
    <source>
        <dbReference type="ARBA" id="ARBA00022612"/>
    </source>
</evidence>
<dbReference type="RefSeq" id="WP_148783391.1">
    <property type="nucleotide sequence ID" value="NZ_VNHU01000009.1"/>
</dbReference>
<dbReference type="Gene3D" id="3.40.50.300">
    <property type="entry name" value="P-loop containing nucleotide triphosphate hydrolases"/>
    <property type="match status" value="1"/>
</dbReference>
<dbReference type="OrthoDB" id="479677at2"/>
<dbReference type="Pfam" id="PF17289">
    <property type="entry name" value="Terminase_6C"/>
    <property type="match status" value="1"/>
</dbReference>
<protein>
    <submittedName>
        <fullName evidence="3">Terminase family protein</fullName>
    </submittedName>
</protein>
<evidence type="ECO:0000313" key="4">
    <source>
        <dbReference type="Proteomes" id="UP000324376"/>
    </source>
</evidence>
<accession>A0A5S5BZ58</accession>
<evidence type="ECO:0000313" key="3">
    <source>
        <dbReference type="EMBL" id="TYP71496.1"/>
    </source>
</evidence>
<keyword evidence="1" id="KW-1188">Viral release from host cell</keyword>
<keyword evidence="4" id="KW-1185">Reference proteome</keyword>
<dbReference type="InterPro" id="IPR035421">
    <property type="entry name" value="Terminase_6C"/>
</dbReference>
<proteinExistence type="predicted"/>
<dbReference type="InterPro" id="IPR027417">
    <property type="entry name" value="P-loop_NTPase"/>
</dbReference>
<dbReference type="AlphaFoldDB" id="A0A5S5BZ58"/>
<name>A0A5S5BZ58_9FLAO</name>
<dbReference type="Pfam" id="PF03237">
    <property type="entry name" value="Terminase_6N"/>
    <property type="match status" value="1"/>
</dbReference>
<comment type="caution">
    <text evidence="3">The sequence shown here is derived from an EMBL/GenBank/DDBJ whole genome shotgun (WGS) entry which is preliminary data.</text>
</comment>
<dbReference type="EMBL" id="VNHU01000009">
    <property type="protein sequence ID" value="TYP71496.1"/>
    <property type="molecule type" value="Genomic_DNA"/>
</dbReference>
<feature type="domain" description="Terminase large subunit gp17-like C-terminal" evidence="2">
    <location>
        <begin position="242"/>
        <end position="384"/>
    </location>
</feature>
<reference evidence="3 4" key="1">
    <citation type="submission" date="2019-07" db="EMBL/GenBank/DDBJ databases">
        <title>Genomic Encyclopedia of Archaeal and Bacterial Type Strains, Phase II (KMG-II): from individual species to whole genera.</title>
        <authorList>
            <person name="Goeker M."/>
        </authorList>
    </citation>
    <scope>NUCLEOTIDE SEQUENCE [LARGE SCALE GENOMIC DNA]</scope>
    <source>
        <strain evidence="3 4">DSM 17527</strain>
    </source>
</reference>
<organism evidence="3 4">
    <name type="scientific">Aquimarina intermedia</name>
    <dbReference type="NCBI Taxonomy" id="350814"/>
    <lineage>
        <taxon>Bacteria</taxon>
        <taxon>Pseudomonadati</taxon>
        <taxon>Bacteroidota</taxon>
        <taxon>Flavobacteriia</taxon>
        <taxon>Flavobacteriales</taxon>
        <taxon>Flavobacteriaceae</taxon>
        <taxon>Aquimarina</taxon>
    </lineage>
</organism>
<evidence type="ECO:0000259" key="2">
    <source>
        <dbReference type="Pfam" id="PF17289"/>
    </source>
</evidence>
<sequence length="403" mass="45202">MIELYPHQDDFLYSNAIHTGLVGGFGCGKSFIGTLKIVSKKMAYPGINVAYYLPTYKLIKDIAFDNISKTLEAQNIKYVLNRTDTEFLTPLGKIIMRSMDRPDNIVGYEVGYSLVDEADIPPKDKMNISFKNIVARNRVNLPDGAANSTDFVSTPEGFKFLYDFFIKKPSKNKVLINGKTSANKSLPDSYIETLRESYTEEQLAAYLNGEFVNLTAGTVYHTFDRKRNHTDREIKPREVLHVGMDFNITKMSAVIHVIEKGKKHAASEVTGAYDTADMITILKERFPNHKIVVYPDASGNARNTAGPSDIALLKKARFTVRVKNTNPSVRDRITTVNAGFLNAKGETDYYVNTHNCPEYTEALEKLAYKNGVPDKESGFDHVTDGGGYCYYNLKKSTTTRINV</sequence>